<accession>A0A5J4KHD2</accession>
<dbReference type="GO" id="GO:0030395">
    <property type="term" value="F:lactose binding"/>
    <property type="evidence" value="ECO:0007669"/>
    <property type="project" value="TreeGrafter"/>
</dbReference>
<evidence type="ECO:0000259" key="9">
    <source>
        <dbReference type="PROSITE" id="PS50850"/>
    </source>
</evidence>
<dbReference type="InterPro" id="IPR020846">
    <property type="entry name" value="MFS_dom"/>
</dbReference>
<keyword evidence="2" id="KW-0813">Transport</keyword>
<dbReference type="SUPFAM" id="SSF103473">
    <property type="entry name" value="MFS general substrate transporter"/>
    <property type="match status" value="1"/>
</dbReference>
<proteinExistence type="predicted"/>
<feature type="transmembrane region" description="Helical" evidence="8">
    <location>
        <begin position="259"/>
        <end position="278"/>
    </location>
</feature>
<comment type="subcellular location">
    <subcellularLocation>
        <location evidence="1">Cell inner membrane</location>
        <topology evidence="1">Multi-pass membrane protein</topology>
    </subcellularLocation>
</comment>
<evidence type="ECO:0000256" key="6">
    <source>
        <dbReference type="ARBA" id="ARBA00022989"/>
    </source>
</evidence>
<dbReference type="RefSeq" id="WP_162004873.1">
    <property type="nucleotide sequence ID" value="NZ_BKZW01000001.1"/>
</dbReference>
<feature type="transmembrane region" description="Helical" evidence="8">
    <location>
        <begin position="150"/>
        <end position="172"/>
    </location>
</feature>
<feature type="transmembrane region" description="Helical" evidence="8">
    <location>
        <begin position="7"/>
        <end position="27"/>
    </location>
</feature>
<feature type="transmembrane region" description="Helical" evidence="8">
    <location>
        <begin position="348"/>
        <end position="369"/>
    </location>
</feature>
<dbReference type="AlphaFoldDB" id="A0A5J4KHD2"/>
<keyword evidence="4" id="KW-0997">Cell inner membrane</keyword>
<evidence type="ECO:0000256" key="7">
    <source>
        <dbReference type="ARBA" id="ARBA00023136"/>
    </source>
</evidence>
<evidence type="ECO:0000256" key="5">
    <source>
        <dbReference type="ARBA" id="ARBA00022692"/>
    </source>
</evidence>
<evidence type="ECO:0000313" key="11">
    <source>
        <dbReference type="Proteomes" id="UP000326912"/>
    </source>
</evidence>
<dbReference type="InterPro" id="IPR024989">
    <property type="entry name" value="MFS_assoc_dom"/>
</dbReference>
<evidence type="ECO:0000256" key="1">
    <source>
        <dbReference type="ARBA" id="ARBA00004429"/>
    </source>
</evidence>
<dbReference type="PROSITE" id="PS50850">
    <property type="entry name" value="MFS"/>
    <property type="match status" value="1"/>
</dbReference>
<keyword evidence="11" id="KW-1185">Reference proteome</keyword>
<evidence type="ECO:0000313" key="10">
    <source>
        <dbReference type="EMBL" id="GER86242.1"/>
    </source>
</evidence>
<protein>
    <submittedName>
        <fullName evidence="10">Putative transporter YwbF</fullName>
    </submittedName>
</protein>
<feature type="transmembrane region" description="Helical" evidence="8">
    <location>
        <begin position="89"/>
        <end position="115"/>
    </location>
</feature>
<keyword evidence="5 8" id="KW-0812">Transmembrane</keyword>
<reference evidence="10 11" key="1">
    <citation type="submission" date="2019-10" db="EMBL/GenBank/DDBJ databases">
        <title>Dictyobacter vulcani sp. nov., within the class Ktedonobacteria, isolated from soil of volcanic Mt. Zao.</title>
        <authorList>
            <person name="Zheng Y."/>
            <person name="Wang C.M."/>
            <person name="Sakai Y."/>
            <person name="Abe K."/>
            <person name="Yokota A."/>
            <person name="Yabe S."/>
        </authorList>
    </citation>
    <scope>NUCLEOTIDE SEQUENCE [LARGE SCALE GENOMIC DNA]</scope>
    <source>
        <strain evidence="10 11">W12</strain>
    </source>
</reference>
<comment type="caution">
    <text evidence="10">The sequence shown here is derived from an EMBL/GenBank/DDBJ whole genome shotgun (WGS) entry which is preliminary data.</text>
</comment>
<keyword evidence="7 8" id="KW-0472">Membrane</keyword>
<sequence length="378" mass="40792">MKLFYLGYFSAMGVYLPYLGLYLGAVGLSGTQIGLTASMFPLAAMVMPPLWGVLSDHYSWRKQLLIATLLGAVITSFLIWQIAHTFIVLLILIILLAIALSPAIPLADAITLQWIGEHGGSYGSIRVYGSLGFLLAAIIAGRILNSIGVTSLFLLLALVFCGPLLVSFFVPGQSGVSMARIKARELLLLLRNRTLLLFILLCMVGYGTFAAYNTFFGLYLKSLGVSTSAIGLASGMASLSELPTMMLSGILMKRLGVKWLLIIGLGIAVVRWLAYATFTDYPVLFAFTLLHGISFASFYVSAVTFIDQRVPLHMRTTGQTLFYGTSFGLGTWASTNLFGALYEHIHGSGIFLVGAALCTASILGLILLIPRNPAHVQQ</sequence>
<gene>
    <name evidence="10" type="primary">ywbF</name>
    <name evidence="10" type="ORF">KDW_04040</name>
</gene>
<dbReference type="InterPro" id="IPR036259">
    <property type="entry name" value="MFS_trans_sf"/>
</dbReference>
<dbReference type="GO" id="GO:0005886">
    <property type="term" value="C:plasma membrane"/>
    <property type="evidence" value="ECO:0007669"/>
    <property type="project" value="UniProtKB-SubCell"/>
</dbReference>
<dbReference type="Proteomes" id="UP000326912">
    <property type="component" value="Unassembled WGS sequence"/>
</dbReference>
<name>A0A5J4KHD2_9CHLR</name>
<keyword evidence="3" id="KW-1003">Cell membrane</keyword>
<feature type="transmembrane region" description="Helical" evidence="8">
    <location>
        <begin position="320"/>
        <end position="342"/>
    </location>
</feature>
<dbReference type="PANTHER" id="PTHR23522">
    <property type="entry name" value="BLL5896 PROTEIN"/>
    <property type="match status" value="1"/>
</dbReference>
<evidence type="ECO:0000256" key="3">
    <source>
        <dbReference type="ARBA" id="ARBA00022475"/>
    </source>
</evidence>
<feature type="transmembrane region" description="Helical" evidence="8">
    <location>
        <begin position="193"/>
        <end position="212"/>
    </location>
</feature>
<dbReference type="EMBL" id="BKZW01000001">
    <property type="protein sequence ID" value="GER86242.1"/>
    <property type="molecule type" value="Genomic_DNA"/>
</dbReference>
<feature type="transmembrane region" description="Helical" evidence="8">
    <location>
        <begin position="64"/>
        <end position="83"/>
    </location>
</feature>
<evidence type="ECO:0000256" key="2">
    <source>
        <dbReference type="ARBA" id="ARBA00022448"/>
    </source>
</evidence>
<dbReference type="InterPro" id="IPR026032">
    <property type="entry name" value="HcaT-like"/>
</dbReference>
<dbReference type="Pfam" id="PF12832">
    <property type="entry name" value="MFS_1_like"/>
    <property type="match status" value="1"/>
</dbReference>
<feature type="transmembrane region" description="Helical" evidence="8">
    <location>
        <begin position="284"/>
        <end position="308"/>
    </location>
</feature>
<dbReference type="GO" id="GO:0015528">
    <property type="term" value="F:lactose:proton symporter activity"/>
    <property type="evidence" value="ECO:0007669"/>
    <property type="project" value="TreeGrafter"/>
</dbReference>
<dbReference type="PANTHER" id="PTHR23522:SF10">
    <property type="entry name" value="3-PHENYLPROPIONIC ACID TRANSPORTER-RELATED"/>
    <property type="match status" value="1"/>
</dbReference>
<feature type="transmembrane region" description="Helical" evidence="8">
    <location>
        <begin position="127"/>
        <end position="144"/>
    </location>
</feature>
<dbReference type="Gene3D" id="1.20.1250.20">
    <property type="entry name" value="MFS general substrate transporter like domains"/>
    <property type="match status" value="2"/>
</dbReference>
<evidence type="ECO:0000256" key="4">
    <source>
        <dbReference type="ARBA" id="ARBA00022519"/>
    </source>
</evidence>
<organism evidence="10 11">
    <name type="scientific">Dictyobacter vulcani</name>
    <dbReference type="NCBI Taxonomy" id="2607529"/>
    <lineage>
        <taxon>Bacteria</taxon>
        <taxon>Bacillati</taxon>
        <taxon>Chloroflexota</taxon>
        <taxon>Ktedonobacteria</taxon>
        <taxon>Ktedonobacterales</taxon>
        <taxon>Dictyobacteraceae</taxon>
        <taxon>Dictyobacter</taxon>
    </lineage>
</organism>
<feature type="transmembrane region" description="Helical" evidence="8">
    <location>
        <begin position="33"/>
        <end position="52"/>
    </location>
</feature>
<keyword evidence="6 8" id="KW-1133">Transmembrane helix</keyword>
<dbReference type="PIRSF" id="PIRSF004925">
    <property type="entry name" value="HcaT"/>
    <property type="match status" value="1"/>
</dbReference>
<evidence type="ECO:0000256" key="8">
    <source>
        <dbReference type="SAM" id="Phobius"/>
    </source>
</evidence>
<feature type="domain" description="Major facilitator superfamily (MFS) profile" evidence="9">
    <location>
        <begin position="1"/>
        <end position="373"/>
    </location>
</feature>